<reference evidence="1" key="1">
    <citation type="submission" date="2022-06" db="EMBL/GenBank/DDBJ databases">
        <title>Phylogenomic reconstructions and comparative analyses of Kickxellomycotina fungi.</title>
        <authorList>
            <person name="Reynolds N.K."/>
            <person name="Stajich J.E."/>
            <person name="Barry K."/>
            <person name="Grigoriev I.V."/>
            <person name="Crous P."/>
            <person name="Smith M.E."/>
        </authorList>
    </citation>
    <scope>NUCLEOTIDE SEQUENCE</scope>
    <source>
        <strain evidence="1">RSA 2271</strain>
    </source>
</reference>
<gene>
    <name evidence="1" type="ORF">EV182_006375</name>
</gene>
<protein>
    <submittedName>
        <fullName evidence="1">Uncharacterized protein</fullName>
    </submittedName>
</protein>
<comment type="caution">
    <text evidence="1">The sequence shown here is derived from an EMBL/GenBank/DDBJ whole genome shotgun (WGS) entry which is preliminary data.</text>
</comment>
<evidence type="ECO:0000313" key="1">
    <source>
        <dbReference type="EMBL" id="KAJ1677341.1"/>
    </source>
</evidence>
<sequence length="165" mass="18516">MSFINRIIQKTKTRIHENREGGQPASRHNTTPGFLQENHPPISYPKPQHLPQYQSGISAAPDSSYNTYPNAGVLPSPVSAKLHHGYDQSSYESIEPRQQPPQNAAASMAANNGAYAPVTTEAIGGSEWSTQQRYHYQQQLHYTHHHQQQQQHQQIGAVYHQTQGN</sequence>
<proteinExistence type="predicted"/>
<evidence type="ECO:0000313" key="2">
    <source>
        <dbReference type="Proteomes" id="UP001145114"/>
    </source>
</evidence>
<organism evidence="1 2">
    <name type="scientific">Spiromyces aspiralis</name>
    <dbReference type="NCBI Taxonomy" id="68401"/>
    <lineage>
        <taxon>Eukaryota</taxon>
        <taxon>Fungi</taxon>
        <taxon>Fungi incertae sedis</taxon>
        <taxon>Zoopagomycota</taxon>
        <taxon>Kickxellomycotina</taxon>
        <taxon>Kickxellomycetes</taxon>
        <taxon>Kickxellales</taxon>
        <taxon>Kickxellaceae</taxon>
        <taxon>Spiromyces</taxon>
    </lineage>
</organism>
<dbReference type="Proteomes" id="UP001145114">
    <property type="component" value="Unassembled WGS sequence"/>
</dbReference>
<accession>A0ACC1HNT8</accession>
<name>A0ACC1HNT8_9FUNG</name>
<dbReference type="EMBL" id="JAMZIH010002600">
    <property type="protein sequence ID" value="KAJ1677341.1"/>
    <property type="molecule type" value="Genomic_DNA"/>
</dbReference>
<keyword evidence="2" id="KW-1185">Reference proteome</keyword>
<feature type="non-terminal residue" evidence="1">
    <location>
        <position position="165"/>
    </location>
</feature>